<dbReference type="GO" id="GO:0003735">
    <property type="term" value="F:structural constituent of ribosome"/>
    <property type="evidence" value="ECO:0007669"/>
    <property type="project" value="UniProtKB-UniRule"/>
</dbReference>
<keyword evidence="1" id="KW-0687">Ribonucleoprotein</keyword>
<dbReference type="Proteomes" id="UP000095728">
    <property type="component" value="Unassembled WGS sequence"/>
</dbReference>
<evidence type="ECO:0000256" key="2">
    <source>
        <dbReference type="SAM" id="MobiDB-lite"/>
    </source>
</evidence>
<keyword evidence="1" id="KW-0496">Mitochondrion</keyword>
<reference evidence="5" key="1">
    <citation type="journal article" date="2016" name="Genome Announc.">
        <title>Genome sequences of three species of Hanseniaspora isolated from spontaneous wine fermentations.</title>
        <authorList>
            <person name="Sternes P.R."/>
            <person name="Lee D."/>
            <person name="Kutyna D.R."/>
            <person name="Borneman A.R."/>
        </authorList>
    </citation>
    <scope>NUCLEOTIDE SEQUENCE [LARGE SCALE GENOMIC DNA]</scope>
    <source>
        <strain evidence="5">AWRI3579</strain>
    </source>
</reference>
<accession>A0A1E5R7C7</accession>
<comment type="similarity">
    <text evidence="1">Belongs to the mitochondrion-specific ribosomal protein mS35 family.</text>
</comment>
<evidence type="ECO:0000313" key="5">
    <source>
        <dbReference type="Proteomes" id="UP000095728"/>
    </source>
</evidence>
<dbReference type="GO" id="GO:0032543">
    <property type="term" value="P:mitochondrial translation"/>
    <property type="evidence" value="ECO:0007669"/>
    <property type="project" value="UniProtKB-UniRule"/>
</dbReference>
<gene>
    <name evidence="4" type="ORF">AWRI3579_g3138</name>
</gene>
<comment type="function">
    <text evidence="1">Component of the mitochondrial ribosome (mitoribosome), a dedicated translation machinery responsible for the synthesis of mitochondrial genome-encoded proteins, including at least some of the essential transmembrane subunits of the mitochondrial respiratory chain. The mitoribosomes are attached to the mitochondrial inner membrane and translation products are cotranslationally integrated into the membrane.</text>
</comment>
<dbReference type="InterPro" id="IPR019349">
    <property type="entry name" value="Ribosomal_mS35_mit"/>
</dbReference>
<feature type="domain" description="Small ribosomal subunit protein mS35 mitochondrial conserved" evidence="3">
    <location>
        <begin position="140"/>
        <end position="269"/>
    </location>
</feature>
<feature type="compositionally biased region" description="Basic and acidic residues" evidence="2">
    <location>
        <begin position="261"/>
        <end position="277"/>
    </location>
</feature>
<dbReference type="FunCoup" id="A0A1E5R7C7">
    <property type="interactions" value="159"/>
</dbReference>
<keyword evidence="5" id="KW-1185">Reference proteome</keyword>
<comment type="caution">
    <text evidence="4">The sequence shown here is derived from an EMBL/GenBank/DDBJ whole genome shotgun (WGS) entry which is preliminary data.</text>
</comment>
<comment type="subcellular location">
    <subcellularLocation>
        <location evidence="1">Mitochondrion</location>
    </subcellularLocation>
</comment>
<dbReference type="InterPro" id="IPR017081">
    <property type="entry name" value="Ribosomal_mS35"/>
</dbReference>
<organism evidence="4 5">
    <name type="scientific">Hanseniaspora osmophila</name>
    <dbReference type="NCBI Taxonomy" id="56408"/>
    <lineage>
        <taxon>Eukaryota</taxon>
        <taxon>Fungi</taxon>
        <taxon>Dikarya</taxon>
        <taxon>Ascomycota</taxon>
        <taxon>Saccharomycotina</taxon>
        <taxon>Saccharomycetes</taxon>
        <taxon>Saccharomycodales</taxon>
        <taxon>Saccharomycodaceae</taxon>
        <taxon>Hanseniaspora</taxon>
    </lineage>
</organism>
<protein>
    <recommendedName>
        <fullName evidence="1">Small ribosomal subunit protein mS35</fullName>
    </recommendedName>
    <alternativeName>
        <fullName evidence="1">37S ribosomal protein S24, mitochondrial</fullName>
    </alternativeName>
</protein>
<evidence type="ECO:0000259" key="3">
    <source>
        <dbReference type="Pfam" id="PF10213"/>
    </source>
</evidence>
<feature type="region of interest" description="Disordered" evidence="2">
    <location>
        <begin position="257"/>
        <end position="277"/>
    </location>
</feature>
<name>A0A1E5R7C7_9ASCO</name>
<dbReference type="PANTHER" id="PTHR13490">
    <property type="entry name" value="MITOCHONDRIAL 28S RIBOSOMAL PROTEIN S28"/>
    <property type="match status" value="1"/>
</dbReference>
<dbReference type="OrthoDB" id="283424at2759"/>
<dbReference type="STRING" id="56408.A0A1E5R7C7"/>
<dbReference type="GO" id="GO:0005763">
    <property type="term" value="C:mitochondrial small ribosomal subunit"/>
    <property type="evidence" value="ECO:0007669"/>
    <property type="project" value="UniProtKB-UniRule"/>
</dbReference>
<evidence type="ECO:0000256" key="1">
    <source>
        <dbReference type="PIRNR" id="PIRNR036995"/>
    </source>
</evidence>
<dbReference type="EMBL" id="LPNM01000009">
    <property type="protein sequence ID" value="OEJ82812.1"/>
    <property type="molecule type" value="Genomic_DNA"/>
</dbReference>
<dbReference type="AlphaFoldDB" id="A0A1E5R7C7"/>
<proteinExistence type="inferred from homology"/>
<sequence length="292" mass="33886">MFRLATRQKRFLHSTSGLFNAAGTPTKADVFNPKTWKGLPAPQVLDLYYARHQELGRNYKPNNDELSALMGIASDIGMDAKDLKTLYDANEFFYIPHTGKNEVTELPSLAQDLVQEHREQRFYNRLAAHDLPQLVQFRKPYQRPDLKTHPITYKYTQYVGEEHPNSKKVVLKCNVADLPNMSEQELHALKLLATTRYDYQTDVLKFSSDRFPEPRQNAKYLSDVLNKLILEAKANAKEFKDVPLDKRHINARTMRKKTKGKINEFPKEWERPQDAPKEPFDAARLILKSKNL</sequence>
<dbReference type="InParanoid" id="A0A1E5R7C7"/>
<evidence type="ECO:0000313" key="4">
    <source>
        <dbReference type="EMBL" id="OEJ82812.1"/>
    </source>
</evidence>
<dbReference type="Pfam" id="PF10213">
    <property type="entry name" value="MRP-S28"/>
    <property type="match status" value="1"/>
</dbReference>
<dbReference type="InterPro" id="IPR039848">
    <property type="entry name" value="Ribosomal_mS35_mt"/>
</dbReference>
<dbReference type="PANTHER" id="PTHR13490:SF0">
    <property type="entry name" value="SMALL RIBOSOMAL SUBUNIT PROTEIN MS35"/>
    <property type="match status" value="1"/>
</dbReference>
<keyword evidence="1 4" id="KW-0689">Ribosomal protein</keyword>
<dbReference type="PIRSF" id="PIRSF036995">
    <property type="entry name" value="RSM24"/>
    <property type="match status" value="1"/>
</dbReference>